<dbReference type="EMBL" id="JAGHQM010001883">
    <property type="protein sequence ID" value="KAH0551609.1"/>
    <property type="molecule type" value="Genomic_DNA"/>
</dbReference>
<comment type="caution">
    <text evidence="3">The sequence shown here is derived from an EMBL/GenBank/DDBJ whole genome shotgun (WGS) entry which is preliminary data.</text>
</comment>
<dbReference type="InterPro" id="IPR016161">
    <property type="entry name" value="Ald_DH/histidinol_DH"/>
</dbReference>
<dbReference type="AlphaFoldDB" id="A0A9P8L704"/>
<dbReference type="Pfam" id="PF00171">
    <property type="entry name" value="Aldedh"/>
    <property type="match status" value="1"/>
</dbReference>
<evidence type="ECO:0000259" key="2">
    <source>
        <dbReference type="Pfam" id="PF00171"/>
    </source>
</evidence>
<dbReference type="InterPro" id="IPR050740">
    <property type="entry name" value="Aldehyde_DH_Superfamily"/>
</dbReference>
<dbReference type="SUPFAM" id="SSF53720">
    <property type="entry name" value="ALDH-like"/>
    <property type="match status" value="1"/>
</dbReference>
<accession>A0A9P8L704</accession>
<dbReference type="GO" id="GO:0004777">
    <property type="term" value="F:succinate-semialdehyde dehydrogenase (NAD+) activity"/>
    <property type="evidence" value="ECO:0007669"/>
    <property type="project" value="TreeGrafter"/>
</dbReference>
<proteinExistence type="predicted"/>
<evidence type="ECO:0000313" key="3">
    <source>
        <dbReference type="EMBL" id="KAH0551609.1"/>
    </source>
</evidence>
<dbReference type="GO" id="GO:0009450">
    <property type="term" value="P:gamma-aminobutyric acid catabolic process"/>
    <property type="evidence" value="ECO:0007669"/>
    <property type="project" value="TreeGrafter"/>
</dbReference>
<organism evidence="3 4">
    <name type="scientific">Trichoglossum hirsutum</name>
    <dbReference type="NCBI Taxonomy" id="265104"/>
    <lineage>
        <taxon>Eukaryota</taxon>
        <taxon>Fungi</taxon>
        <taxon>Dikarya</taxon>
        <taxon>Ascomycota</taxon>
        <taxon>Pezizomycotina</taxon>
        <taxon>Geoglossomycetes</taxon>
        <taxon>Geoglossales</taxon>
        <taxon>Geoglossaceae</taxon>
        <taxon>Trichoglossum</taxon>
    </lineage>
</organism>
<keyword evidence="1" id="KW-0560">Oxidoreductase</keyword>
<feature type="non-terminal residue" evidence="3">
    <location>
        <position position="114"/>
    </location>
</feature>
<dbReference type="Proteomes" id="UP000750711">
    <property type="component" value="Unassembled WGS sequence"/>
</dbReference>
<dbReference type="InterPro" id="IPR015590">
    <property type="entry name" value="Aldehyde_DH_dom"/>
</dbReference>
<dbReference type="PANTHER" id="PTHR43353">
    <property type="entry name" value="SUCCINATE-SEMIALDEHYDE DEHYDROGENASE, MITOCHONDRIAL"/>
    <property type="match status" value="1"/>
</dbReference>
<evidence type="ECO:0000256" key="1">
    <source>
        <dbReference type="ARBA" id="ARBA00023002"/>
    </source>
</evidence>
<dbReference type="Gene3D" id="3.40.605.10">
    <property type="entry name" value="Aldehyde Dehydrogenase, Chain A, domain 1"/>
    <property type="match status" value="1"/>
</dbReference>
<dbReference type="PANTHER" id="PTHR43353:SF6">
    <property type="entry name" value="CYTOPLASMIC ALDEHYDE DEHYDROGENASE (EUROFUNG)"/>
    <property type="match status" value="1"/>
</dbReference>
<protein>
    <recommendedName>
        <fullName evidence="2">Aldehyde dehydrogenase domain-containing protein</fullName>
    </recommendedName>
</protein>
<sequence length="114" mass="11913">MTTCSAEALHRNAPYILGIRALGFALATGNTVVLKGSEQSPRAFWALGSVFSEAGLPAGALNVVTHRPEDAPDVTEALIAHPAVRKINFSGTTRVGRIVAAAAGKHLKPVLMEL</sequence>
<feature type="domain" description="Aldehyde dehydrogenase" evidence="2">
    <location>
        <begin position="12"/>
        <end position="114"/>
    </location>
</feature>
<keyword evidence="4" id="KW-1185">Reference proteome</keyword>
<dbReference type="InterPro" id="IPR016162">
    <property type="entry name" value="Ald_DH_N"/>
</dbReference>
<reference evidence="3" key="1">
    <citation type="submission" date="2021-03" db="EMBL/GenBank/DDBJ databases">
        <title>Comparative genomics and phylogenomic investigation of the class Geoglossomycetes provide insights into ecological specialization and systematics.</title>
        <authorList>
            <person name="Melie T."/>
            <person name="Pirro S."/>
            <person name="Miller A.N."/>
            <person name="Quandt A."/>
        </authorList>
    </citation>
    <scope>NUCLEOTIDE SEQUENCE</scope>
    <source>
        <strain evidence="3">CAQ_001_2017</strain>
    </source>
</reference>
<name>A0A9P8L704_9PEZI</name>
<evidence type="ECO:0000313" key="4">
    <source>
        <dbReference type="Proteomes" id="UP000750711"/>
    </source>
</evidence>
<gene>
    <name evidence="3" type="ORF">GP486_007170</name>
</gene>